<dbReference type="InterPro" id="IPR036237">
    <property type="entry name" value="Xyl_isomerase-like_sf"/>
</dbReference>
<evidence type="ECO:0000313" key="1">
    <source>
        <dbReference type="EMBL" id="NWK54482.1"/>
    </source>
</evidence>
<proteinExistence type="predicted"/>
<evidence type="ECO:0000313" key="2">
    <source>
        <dbReference type="Proteomes" id="UP000557872"/>
    </source>
</evidence>
<dbReference type="SUPFAM" id="SSF51658">
    <property type="entry name" value="Xylose isomerase-like"/>
    <property type="match status" value="1"/>
</dbReference>
<dbReference type="Proteomes" id="UP000557872">
    <property type="component" value="Unassembled WGS sequence"/>
</dbReference>
<dbReference type="AlphaFoldDB" id="A0A851GC32"/>
<dbReference type="NCBIfam" id="NF035939">
    <property type="entry name" value="TIM_EboE"/>
    <property type="match status" value="1"/>
</dbReference>
<dbReference type="RefSeq" id="WP_178931007.1">
    <property type="nucleotide sequence ID" value="NZ_JACBAZ010000001.1"/>
</dbReference>
<name>A0A851GC32_9BACT</name>
<sequence>MKFHDAHLAYCTNIHPAESWAETFTALKTHTLKVRERLSREGNRSEGDAYAIGLRLSAQAADELLTFNNEGIPEPLRVFKAWLEQENCYIFTINGFPYGDFHHTRVKEQVYQPDWTQVERLEYTAKLFIILAELLADDIDGSVSTLPGSFKEFKADEHLMFCNLYATARFLDALSEDYGKDFHLGLEPEPLGHFENTGETLAFFSRFQAWAEERDLETDCLQRRIGVNYDTCHFALEFEDAEHSLSAFEHADIRISKIHISSALAFDPTSATALNEIRTFDEATYLHQILIQNEDQSTLRFRDIPEFFEALAASPDMLANAADGRCHFHIPLYSAPEQPLGSTQDHAKQTLAYCKQHPGICNHFEIETYTWGVLPEDLQIPVEQQIGNEYAWVLDQ</sequence>
<comment type="caution">
    <text evidence="1">The sequence shown here is derived from an EMBL/GenBank/DDBJ whole genome shotgun (WGS) entry which is preliminary data.</text>
</comment>
<protein>
    <submittedName>
        <fullName evidence="1">Metabolite traffic protein EboE</fullName>
    </submittedName>
</protein>
<dbReference type="Gene3D" id="3.20.20.150">
    <property type="entry name" value="Divalent-metal-dependent TIM barrel enzymes"/>
    <property type="match status" value="1"/>
</dbReference>
<accession>A0A851GC32</accession>
<gene>
    <name evidence="1" type="primary">eboE</name>
    <name evidence="1" type="ORF">HW115_02590</name>
</gene>
<reference evidence="1 2" key="1">
    <citation type="submission" date="2020-07" db="EMBL/GenBank/DDBJ databases">
        <title>Roseicoccus Jingziensis gen. nov., sp. nov., isolated from coastal seawater.</title>
        <authorList>
            <person name="Feng X."/>
        </authorList>
    </citation>
    <scope>NUCLEOTIDE SEQUENCE [LARGE SCALE GENOMIC DNA]</scope>
    <source>
        <strain evidence="1 2">N1E253</strain>
    </source>
</reference>
<keyword evidence="2" id="KW-1185">Reference proteome</keyword>
<organism evidence="1 2">
    <name type="scientific">Oceaniferula marina</name>
    <dbReference type="NCBI Taxonomy" id="2748318"/>
    <lineage>
        <taxon>Bacteria</taxon>
        <taxon>Pseudomonadati</taxon>
        <taxon>Verrucomicrobiota</taxon>
        <taxon>Verrucomicrobiia</taxon>
        <taxon>Verrucomicrobiales</taxon>
        <taxon>Verrucomicrobiaceae</taxon>
        <taxon>Oceaniferula</taxon>
    </lineage>
</organism>
<dbReference type="EMBL" id="JACBAZ010000001">
    <property type="protein sequence ID" value="NWK54482.1"/>
    <property type="molecule type" value="Genomic_DNA"/>
</dbReference>